<accession>A0A3D9L4J8</accession>
<evidence type="ECO:0000256" key="5">
    <source>
        <dbReference type="ARBA" id="ARBA00022679"/>
    </source>
</evidence>
<dbReference type="NCBIfam" id="TIGR00114">
    <property type="entry name" value="lumazine-synth"/>
    <property type="match status" value="1"/>
</dbReference>
<keyword evidence="4 7" id="KW-0686">Riboflavin biosynthesis</keyword>
<protein>
    <recommendedName>
        <fullName evidence="3 7">6,7-dimethyl-8-ribityllumazine synthase</fullName>
        <shortName evidence="7">DMRL synthase</shortName>
        <shortName evidence="7">LS</shortName>
        <shortName evidence="7">Lumazine synthase</shortName>
        <ecNumber evidence="3 7">2.5.1.78</ecNumber>
    </recommendedName>
</protein>
<evidence type="ECO:0000256" key="1">
    <source>
        <dbReference type="ARBA" id="ARBA00004917"/>
    </source>
</evidence>
<keyword evidence="9" id="KW-1185">Reference proteome</keyword>
<sequence length="161" mass="17383">MATSLKNLSDTNVKGIKDVSGFKFGIVVAEWNEEVTEALYSGAFETLLQLGATRENIERMNVPGSFELTLGAQWMAKREDIDAVITLGCVIQGETRHFDFICQACAQGITDVGLKYDKPVVFGVLTPDTQKQAMDRAGGKHGNKGDEAAATAVKMLSVKPV</sequence>
<feature type="active site" description="Proton donor" evidence="7">
    <location>
        <position position="97"/>
    </location>
</feature>
<dbReference type="RefSeq" id="WP_115868172.1">
    <property type="nucleotide sequence ID" value="NZ_QREG01000009.1"/>
</dbReference>
<feature type="binding site" evidence="7">
    <location>
        <position position="122"/>
    </location>
    <ligand>
        <name>5-amino-6-(D-ribitylamino)uracil</name>
        <dbReference type="ChEBI" id="CHEBI:15934"/>
    </ligand>
</feature>
<dbReference type="GO" id="GO:0000906">
    <property type="term" value="F:6,7-dimethyl-8-ribityllumazine synthase activity"/>
    <property type="evidence" value="ECO:0007669"/>
    <property type="project" value="UniProtKB-UniRule"/>
</dbReference>
<dbReference type="InterPro" id="IPR002180">
    <property type="entry name" value="LS/RS"/>
</dbReference>
<dbReference type="UniPathway" id="UPA00275">
    <property type="reaction ID" value="UER00404"/>
</dbReference>
<dbReference type="EMBL" id="QREG01000009">
    <property type="protein sequence ID" value="RED98867.1"/>
    <property type="molecule type" value="Genomic_DNA"/>
</dbReference>
<dbReference type="PANTHER" id="PTHR21058">
    <property type="entry name" value="6,7-DIMETHYL-8-RIBITYLLUMAZINE SYNTHASE DMRL SYNTHASE LUMAZINE SYNTHASE"/>
    <property type="match status" value="1"/>
</dbReference>
<gene>
    <name evidence="7" type="primary">ribH</name>
    <name evidence="8" type="ORF">C7460_10959</name>
</gene>
<dbReference type="HAMAP" id="MF_00178">
    <property type="entry name" value="Lumazine_synth"/>
    <property type="match status" value="1"/>
</dbReference>
<evidence type="ECO:0000313" key="8">
    <source>
        <dbReference type="EMBL" id="RED98867.1"/>
    </source>
</evidence>
<feature type="binding site" evidence="7">
    <location>
        <begin position="94"/>
        <end position="95"/>
    </location>
    <ligand>
        <name>(2S)-2-hydroxy-3-oxobutyl phosphate</name>
        <dbReference type="ChEBI" id="CHEBI:58830"/>
    </ligand>
</feature>
<dbReference type="Gene3D" id="3.40.50.960">
    <property type="entry name" value="Lumazine/riboflavin synthase"/>
    <property type="match status" value="1"/>
</dbReference>
<dbReference type="Pfam" id="PF00885">
    <property type="entry name" value="DMRL_synthase"/>
    <property type="match status" value="1"/>
</dbReference>
<dbReference type="SUPFAM" id="SSF52121">
    <property type="entry name" value="Lumazine synthase"/>
    <property type="match status" value="1"/>
</dbReference>
<dbReference type="Proteomes" id="UP000256779">
    <property type="component" value="Unassembled WGS sequence"/>
</dbReference>
<reference evidence="8 9" key="1">
    <citation type="submission" date="2018-07" db="EMBL/GenBank/DDBJ databases">
        <title>Genomic Encyclopedia of Type Strains, Phase IV (KMG-IV): sequencing the most valuable type-strain genomes for metagenomic binning, comparative biology and taxonomic classification.</title>
        <authorList>
            <person name="Goeker M."/>
        </authorList>
    </citation>
    <scope>NUCLEOTIDE SEQUENCE [LARGE SCALE GENOMIC DNA]</scope>
    <source>
        <strain evidence="8 9">DSM 4134</strain>
    </source>
</reference>
<dbReference type="AlphaFoldDB" id="A0A3D9L4J8"/>
<comment type="similarity">
    <text evidence="2 7">Belongs to the DMRL synthase family.</text>
</comment>
<evidence type="ECO:0000313" key="9">
    <source>
        <dbReference type="Proteomes" id="UP000256779"/>
    </source>
</evidence>
<comment type="catalytic activity">
    <reaction evidence="6 7">
        <text>(2S)-2-hydroxy-3-oxobutyl phosphate + 5-amino-6-(D-ribitylamino)uracil = 6,7-dimethyl-8-(1-D-ribityl)lumazine + phosphate + 2 H2O + H(+)</text>
        <dbReference type="Rhea" id="RHEA:26152"/>
        <dbReference type="ChEBI" id="CHEBI:15377"/>
        <dbReference type="ChEBI" id="CHEBI:15378"/>
        <dbReference type="ChEBI" id="CHEBI:15934"/>
        <dbReference type="ChEBI" id="CHEBI:43474"/>
        <dbReference type="ChEBI" id="CHEBI:58201"/>
        <dbReference type="ChEBI" id="CHEBI:58830"/>
        <dbReference type="EC" id="2.5.1.78"/>
    </reaction>
</comment>
<evidence type="ECO:0000256" key="6">
    <source>
        <dbReference type="ARBA" id="ARBA00048785"/>
    </source>
</evidence>
<comment type="caution">
    <text evidence="8">The sequence shown here is derived from an EMBL/GenBank/DDBJ whole genome shotgun (WGS) entry which is preliminary data.</text>
</comment>
<dbReference type="EC" id="2.5.1.78" evidence="3 7"/>
<dbReference type="GO" id="GO:0009349">
    <property type="term" value="C:riboflavin synthase complex"/>
    <property type="evidence" value="ECO:0007669"/>
    <property type="project" value="UniProtKB-UniRule"/>
</dbReference>
<dbReference type="InterPro" id="IPR034964">
    <property type="entry name" value="LS"/>
</dbReference>
<dbReference type="OrthoDB" id="9809709at2"/>
<evidence type="ECO:0000256" key="3">
    <source>
        <dbReference type="ARBA" id="ARBA00012664"/>
    </source>
</evidence>
<evidence type="ECO:0000256" key="4">
    <source>
        <dbReference type="ARBA" id="ARBA00022619"/>
    </source>
</evidence>
<evidence type="ECO:0000256" key="7">
    <source>
        <dbReference type="HAMAP-Rule" id="MF_00178"/>
    </source>
</evidence>
<proteinExistence type="inferred from homology"/>
<feature type="binding site" evidence="7">
    <location>
        <begin position="89"/>
        <end position="91"/>
    </location>
    <ligand>
        <name>5-amino-6-(D-ribitylamino)uracil</name>
        <dbReference type="ChEBI" id="CHEBI:15934"/>
    </ligand>
</feature>
<feature type="binding site" evidence="7">
    <location>
        <begin position="65"/>
        <end position="67"/>
    </location>
    <ligand>
        <name>5-amino-6-(D-ribitylamino)uracil</name>
        <dbReference type="ChEBI" id="CHEBI:15934"/>
    </ligand>
</feature>
<feature type="binding site" evidence="7">
    <location>
        <position position="31"/>
    </location>
    <ligand>
        <name>5-amino-6-(D-ribitylamino)uracil</name>
        <dbReference type="ChEBI" id="CHEBI:15934"/>
    </ligand>
</feature>
<dbReference type="GO" id="GO:0005829">
    <property type="term" value="C:cytosol"/>
    <property type="evidence" value="ECO:0007669"/>
    <property type="project" value="TreeGrafter"/>
</dbReference>
<dbReference type="CDD" id="cd09209">
    <property type="entry name" value="Lumazine_synthase-I"/>
    <property type="match status" value="1"/>
</dbReference>
<keyword evidence="5 7" id="KW-0808">Transferase</keyword>
<evidence type="ECO:0000256" key="2">
    <source>
        <dbReference type="ARBA" id="ARBA00007424"/>
    </source>
</evidence>
<comment type="pathway">
    <text evidence="1 7">Cofactor biosynthesis; riboflavin biosynthesis; riboflavin from 2-hydroxy-3-oxobutyl phosphate and 5-amino-6-(D-ribitylamino)uracil: step 1/2.</text>
</comment>
<comment type="function">
    <text evidence="7">Catalyzes the formation of 6,7-dimethyl-8-ribityllumazine by condensation of 5-amino-6-(D-ribitylamino)uracil with 3,4-dihydroxy-2-butanone 4-phosphate. This is the penultimate step in the biosynthesis of riboflavin.</text>
</comment>
<organism evidence="8 9">
    <name type="scientific">Marinoscillum furvescens DSM 4134</name>
    <dbReference type="NCBI Taxonomy" id="1122208"/>
    <lineage>
        <taxon>Bacteria</taxon>
        <taxon>Pseudomonadati</taxon>
        <taxon>Bacteroidota</taxon>
        <taxon>Cytophagia</taxon>
        <taxon>Cytophagales</taxon>
        <taxon>Reichenbachiellaceae</taxon>
        <taxon>Marinoscillum</taxon>
    </lineage>
</organism>
<dbReference type="PANTHER" id="PTHR21058:SF0">
    <property type="entry name" value="6,7-DIMETHYL-8-RIBITYLLUMAZINE SYNTHASE"/>
    <property type="match status" value="1"/>
</dbReference>
<feature type="binding site" evidence="7">
    <location>
        <position position="136"/>
    </location>
    <ligand>
        <name>(2S)-2-hydroxy-3-oxobutyl phosphate</name>
        <dbReference type="ChEBI" id="CHEBI:58830"/>
    </ligand>
</feature>
<dbReference type="GO" id="GO:0009231">
    <property type="term" value="P:riboflavin biosynthetic process"/>
    <property type="evidence" value="ECO:0007669"/>
    <property type="project" value="UniProtKB-UniRule"/>
</dbReference>
<dbReference type="InterPro" id="IPR036467">
    <property type="entry name" value="LS/RS_sf"/>
</dbReference>
<name>A0A3D9L4J8_MARFU</name>